<dbReference type="RefSeq" id="WP_253473503.1">
    <property type="nucleotide sequence ID" value="NZ_JALJXV010000001.1"/>
</dbReference>
<dbReference type="Pfam" id="PF04375">
    <property type="entry name" value="HemX"/>
    <property type="match status" value="1"/>
</dbReference>
<protein>
    <submittedName>
        <fullName evidence="5">Uroporphyrinogen-III synthase/uncharacterized protein HemX</fullName>
    </submittedName>
</protein>
<reference evidence="5" key="1">
    <citation type="submission" date="2022-03" db="EMBL/GenBank/DDBJ databases">
        <title>Genomic Encyclopedia of Type Strains, Phase III (KMG-III): the genomes of soil and plant-associated and newly described type strains.</title>
        <authorList>
            <person name="Whitman W."/>
        </authorList>
    </citation>
    <scope>NUCLEOTIDE SEQUENCE</scope>
    <source>
        <strain evidence="5">ANL 6-2</strain>
    </source>
</reference>
<accession>A0AAE3G0S2</accession>
<evidence type="ECO:0000313" key="5">
    <source>
        <dbReference type="EMBL" id="MCP1673329.1"/>
    </source>
</evidence>
<keyword evidence="3" id="KW-0812">Transmembrane</keyword>
<feature type="region of interest" description="Disordered" evidence="2">
    <location>
        <begin position="260"/>
        <end position="343"/>
    </location>
</feature>
<feature type="coiled-coil region" evidence="1">
    <location>
        <begin position="419"/>
        <end position="446"/>
    </location>
</feature>
<dbReference type="EMBL" id="JALJXV010000001">
    <property type="protein sequence ID" value="MCP1673329.1"/>
    <property type="molecule type" value="Genomic_DNA"/>
</dbReference>
<evidence type="ECO:0000259" key="4">
    <source>
        <dbReference type="Pfam" id="PF02602"/>
    </source>
</evidence>
<keyword evidence="6" id="KW-1185">Reference proteome</keyword>
<sequence length="682" mass="74421">MTAVVSLEGLRVLVTRPAHQAESLCEKLEATGVKPMRFPVLAIESLAESEGVQTAIGRLLQQDLLVFTSPNAVHCAMQALQIAGLAWPDPQPVEVAAIGRATAEALEKQGVNVAVCPDGPYTSEGLLAHPRLHRVRGQRTMLIGGVGGRELLADTLRERGAEVDSLAVYRRVRPQADALALTEALLEKELDVTVVTSVEALENLLALAGEEGRAELLSIGLVTVSGRVATAARVRGFHGGICVAPEASDGGLIEGIRRWRDQRQQTGSSMTDDKRNTESEAASDQYERPEQGGEGHQDTENIEQPDQVETGDAESLPATSDQDGGDGGEPPEEPPPEEKPARDNRPTLILILLFFIIVFGAGGGWWLYDRQEALMVGLEDRASANDLAELRDSAVSRAERLAGRVDNLAAEHQAHIQHLAGAEEAVAQLRETQSRAREQMERLETLAGSQRSDWIQSEADYLFRVARSRAVYHQDVQGALAALRNADALLGELGGDGADRRRDVRAAIEALVDVPRVDRGELSAELHRLIRGVDDWPVAELTQRLEARPIEGDRDADLGSLAGLQEAGARAWQQVKASLSSLVVVRREDAPPALLSPDEEWFLREHIRIQLLTARLALLERDEESYRSSLEQAERWTEQYFRDSDAVRQAVSRMRELRERTIAPSLPDLDDLLGDAAGGEDA</sequence>
<feature type="compositionally biased region" description="Basic and acidic residues" evidence="2">
    <location>
        <begin position="285"/>
        <end position="299"/>
    </location>
</feature>
<evidence type="ECO:0000256" key="2">
    <source>
        <dbReference type="SAM" id="MobiDB-lite"/>
    </source>
</evidence>
<dbReference type="PANTHER" id="PTHR38043:SF1">
    <property type="entry name" value="PROTEIN HEMX"/>
    <property type="match status" value="1"/>
</dbReference>
<dbReference type="Gene3D" id="3.40.50.10090">
    <property type="match status" value="2"/>
</dbReference>
<dbReference type="InterPro" id="IPR003754">
    <property type="entry name" value="4pyrrol_synth_uPrphyn_synth"/>
</dbReference>
<organism evidence="5 6">
    <name type="scientific">Natronocella acetinitrilica</name>
    <dbReference type="NCBI Taxonomy" id="414046"/>
    <lineage>
        <taxon>Bacteria</taxon>
        <taxon>Pseudomonadati</taxon>
        <taxon>Pseudomonadota</taxon>
        <taxon>Gammaproteobacteria</taxon>
        <taxon>Chromatiales</taxon>
        <taxon>Ectothiorhodospiraceae</taxon>
        <taxon>Natronocella</taxon>
    </lineage>
</organism>
<dbReference type="GO" id="GO:0033014">
    <property type="term" value="P:tetrapyrrole biosynthetic process"/>
    <property type="evidence" value="ECO:0007669"/>
    <property type="project" value="InterPro"/>
</dbReference>
<dbReference type="CDD" id="cd06578">
    <property type="entry name" value="HemD"/>
    <property type="match status" value="1"/>
</dbReference>
<comment type="caution">
    <text evidence="5">The sequence shown here is derived from an EMBL/GenBank/DDBJ whole genome shotgun (WGS) entry which is preliminary data.</text>
</comment>
<evidence type="ECO:0000256" key="3">
    <source>
        <dbReference type="SAM" id="Phobius"/>
    </source>
</evidence>
<proteinExistence type="predicted"/>
<dbReference type="AlphaFoldDB" id="A0AAE3G0S2"/>
<evidence type="ECO:0000313" key="6">
    <source>
        <dbReference type="Proteomes" id="UP001205843"/>
    </source>
</evidence>
<dbReference type="SUPFAM" id="SSF69618">
    <property type="entry name" value="HemD-like"/>
    <property type="match status" value="1"/>
</dbReference>
<dbReference type="Proteomes" id="UP001205843">
    <property type="component" value="Unassembled WGS sequence"/>
</dbReference>
<evidence type="ECO:0000256" key="1">
    <source>
        <dbReference type="SAM" id="Coils"/>
    </source>
</evidence>
<dbReference type="GO" id="GO:0004852">
    <property type="term" value="F:uroporphyrinogen-III synthase activity"/>
    <property type="evidence" value="ECO:0007669"/>
    <property type="project" value="InterPro"/>
</dbReference>
<keyword evidence="1" id="KW-0175">Coiled coil</keyword>
<feature type="transmembrane region" description="Helical" evidence="3">
    <location>
        <begin position="348"/>
        <end position="368"/>
    </location>
</feature>
<keyword evidence="3" id="KW-0472">Membrane</keyword>
<feature type="domain" description="Tetrapyrrole biosynthesis uroporphyrinogen III synthase" evidence="4">
    <location>
        <begin position="24"/>
        <end position="254"/>
    </location>
</feature>
<dbReference type="Pfam" id="PF02602">
    <property type="entry name" value="HEM4"/>
    <property type="match status" value="1"/>
</dbReference>
<dbReference type="InterPro" id="IPR007470">
    <property type="entry name" value="HemX"/>
</dbReference>
<feature type="compositionally biased region" description="Acidic residues" evidence="2">
    <location>
        <begin position="323"/>
        <end position="335"/>
    </location>
</feature>
<dbReference type="PANTHER" id="PTHR38043">
    <property type="entry name" value="PROTEIN HEMX"/>
    <property type="match status" value="1"/>
</dbReference>
<keyword evidence="3" id="KW-1133">Transmembrane helix</keyword>
<name>A0AAE3G0S2_9GAMM</name>
<dbReference type="InterPro" id="IPR036108">
    <property type="entry name" value="4pyrrol_syn_uPrphyn_synt_sf"/>
</dbReference>
<gene>
    <name evidence="5" type="ORF">J2T57_000421</name>
</gene>